<dbReference type="EMBL" id="HBEM01026157">
    <property type="protein sequence ID" value="CAD8458836.1"/>
    <property type="molecule type" value="Transcribed_RNA"/>
</dbReference>
<feature type="transmembrane region" description="Helical" evidence="10">
    <location>
        <begin position="365"/>
        <end position="384"/>
    </location>
</feature>
<feature type="transmembrane region" description="Helical" evidence="10">
    <location>
        <begin position="540"/>
        <end position="557"/>
    </location>
</feature>
<evidence type="ECO:0000256" key="10">
    <source>
        <dbReference type="SAM" id="Phobius"/>
    </source>
</evidence>
<dbReference type="NCBIfam" id="NF001960">
    <property type="entry name" value="PRK00733.3-5"/>
    <property type="match status" value="1"/>
</dbReference>
<dbReference type="GO" id="GO:0012505">
    <property type="term" value="C:endomembrane system"/>
    <property type="evidence" value="ECO:0007669"/>
    <property type="project" value="UniProtKB-SubCell"/>
</dbReference>
<evidence type="ECO:0000256" key="2">
    <source>
        <dbReference type="ARBA" id="ARBA00013242"/>
    </source>
</evidence>
<dbReference type="GO" id="GO:0016020">
    <property type="term" value="C:membrane"/>
    <property type="evidence" value="ECO:0007669"/>
    <property type="project" value="InterPro"/>
</dbReference>
<dbReference type="PIRSF" id="PIRSF001265">
    <property type="entry name" value="H+-PPase"/>
    <property type="match status" value="1"/>
</dbReference>
<accession>A0A7S0DMP0</accession>
<name>A0A7S0DMP0_9EUKA</name>
<keyword evidence="9 10" id="KW-0472">Membrane</keyword>
<gene>
    <name evidence="11" type="ORF">LAMO00422_LOCUS17787</name>
</gene>
<evidence type="ECO:0000256" key="8">
    <source>
        <dbReference type="ARBA" id="ARBA00023065"/>
    </source>
</evidence>
<evidence type="ECO:0000256" key="3">
    <source>
        <dbReference type="ARBA" id="ARBA00022448"/>
    </source>
</evidence>
<organism evidence="11">
    <name type="scientific">Amorphochlora amoebiformis</name>
    <dbReference type="NCBI Taxonomy" id="1561963"/>
    <lineage>
        <taxon>Eukaryota</taxon>
        <taxon>Sar</taxon>
        <taxon>Rhizaria</taxon>
        <taxon>Cercozoa</taxon>
        <taxon>Chlorarachniophyceae</taxon>
        <taxon>Amorphochlora</taxon>
    </lineage>
</organism>
<keyword evidence="5" id="KW-0460">Magnesium</keyword>
<evidence type="ECO:0000256" key="9">
    <source>
        <dbReference type="ARBA" id="ARBA00023136"/>
    </source>
</evidence>
<evidence type="ECO:0000256" key="5">
    <source>
        <dbReference type="ARBA" id="ARBA00022842"/>
    </source>
</evidence>
<dbReference type="NCBIfam" id="TIGR01104">
    <property type="entry name" value="V_PPase"/>
    <property type="match status" value="1"/>
</dbReference>
<feature type="transmembrane region" description="Helical" evidence="10">
    <location>
        <begin position="297"/>
        <end position="315"/>
    </location>
</feature>
<keyword evidence="3" id="KW-0813">Transport</keyword>
<dbReference type="AlphaFoldDB" id="A0A7S0DMP0"/>
<evidence type="ECO:0000256" key="7">
    <source>
        <dbReference type="ARBA" id="ARBA00022989"/>
    </source>
</evidence>
<feature type="transmembrane region" description="Helical" evidence="10">
    <location>
        <begin position="476"/>
        <end position="496"/>
    </location>
</feature>
<feature type="transmembrane region" description="Helical" evidence="10">
    <location>
        <begin position="133"/>
        <end position="155"/>
    </location>
</feature>
<evidence type="ECO:0000256" key="4">
    <source>
        <dbReference type="ARBA" id="ARBA00022692"/>
    </source>
</evidence>
<dbReference type="GO" id="GO:0004427">
    <property type="term" value="F:inorganic diphosphate phosphatase activity"/>
    <property type="evidence" value="ECO:0007669"/>
    <property type="project" value="InterPro"/>
</dbReference>
<feature type="transmembrane region" description="Helical" evidence="10">
    <location>
        <begin position="643"/>
        <end position="662"/>
    </location>
</feature>
<evidence type="ECO:0000313" key="11">
    <source>
        <dbReference type="EMBL" id="CAD8458836.1"/>
    </source>
</evidence>
<feature type="transmembrane region" description="Helical" evidence="10">
    <location>
        <begin position="103"/>
        <end position="127"/>
    </location>
</feature>
<keyword evidence="4 10" id="KW-0812">Transmembrane</keyword>
<protein>
    <recommendedName>
        <fullName evidence="2">H(+)-exporting diphosphatase</fullName>
        <ecNumber evidence="2">7.1.3.1</ecNumber>
    </recommendedName>
</protein>
<keyword evidence="6" id="KW-1278">Translocase</keyword>
<proteinExistence type="predicted"/>
<dbReference type="GO" id="GO:0009678">
    <property type="term" value="F:diphosphate hydrolysis-driven proton transmembrane transporter activity"/>
    <property type="evidence" value="ECO:0007669"/>
    <property type="project" value="UniProtKB-EC"/>
</dbReference>
<reference evidence="11" key="1">
    <citation type="submission" date="2021-01" db="EMBL/GenBank/DDBJ databases">
        <authorList>
            <person name="Corre E."/>
            <person name="Pelletier E."/>
            <person name="Niang G."/>
            <person name="Scheremetjew M."/>
            <person name="Finn R."/>
            <person name="Kale V."/>
            <person name="Holt S."/>
            <person name="Cochrane G."/>
            <person name="Meng A."/>
            <person name="Brown T."/>
            <person name="Cohen L."/>
        </authorList>
    </citation>
    <scope>NUCLEOTIDE SEQUENCE</scope>
    <source>
        <strain evidence="11">CCMP2058</strain>
    </source>
</reference>
<evidence type="ECO:0000256" key="6">
    <source>
        <dbReference type="ARBA" id="ARBA00022967"/>
    </source>
</evidence>
<comment type="subcellular location">
    <subcellularLocation>
        <location evidence="1">Endomembrane system</location>
        <topology evidence="1">Multi-pass membrane protein</topology>
    </subcellularLocation>
</comment>
<dbReference type="InterPro" id="IPR004131">
    <property type="entry name" value="PPase-energised_H-pump"/>
</dbReference>
<feature type="transmembrane region" description="Helical" evidence="10">
    <location>
        <begin position="176"/>
        <end position="209"/>
    </location>
</feature>
<dbReference type="EC" id="7.1.3.1" evidence="2"/>
<keyword evidence="8" id="KW-0406">Ion transport</keyword>
<feature type="transmembrane region" description="Helical" evidence="10">
    <location>
        <begin position="569"/>
        <end position="587"/>
    </location>
</feature>
<dbReference type="Pfam" id="PF03030">
    <property type="entry name" value="H_PPase"/>
    <property type="match status" value="1"/>
</dbReference>
<feature type="transmembrane region" description="Helical" evidence="10">
    <location>
        <begin position="327"/>
        <end position="353"/>
    </location>
</feature>
<feature type="transmembrane region" description="Helical" evidence="10">
    <location>
        <begin position="451"/>
        <end position="469"/>
    </location>
</feature>
<dbReference type="PANTHER" id="PTHR31998">
    <property type="entry name" value="K(+)-INSENSITIVE PYROPHOSPHATE-ENERGIZED PROTON PUMP"/>
    <property type="match status" value="1"/>
</dbReference>
<feature type="transmembrane region" description="Helical" evidence="10">
    <location>
        <begin position="396"/>
        <end position="419"/>
    </location>
</feature>
<evidence type="ECO:0000256" key="1">
    <source>
        <dbReference type="ARBA" id="ARBA00004127"/>
    </source>
</evidence>
<keyword evidence="7 10" id="KW-1133">Transmembrane helix</keyword>
<sequence>MERFFADPLLGAAAPMTSGVDNAFTACPVSPEVIIATSTLCGFAYTLYSYYVTSQAPFQVGKREDSDKEMPLAAEGGADVKLINSRLLKYAGLITRGALSFLYYEYICIIIFALLFSLVAGSALGYLTTTERGILTVIAYILGTSTSLLSGWIGMRIAVYANSRVALKCYDKLSAGFSLALSAGAVMGFSIMTLALFSLTSLIILYGVYFESSMTPGQQTITKKMFECIAGFGLGASTVAMFGRVGGGIFTKAADVGADIAGKLENDWDEDDPRNPAVIADNVGDNVGDIAGMGSDLFGSFAGSICAALVCCAQSPDLSKHSDYMMFPLVLAALGLIACIFSCLINIFCFSVKKDGDVELLLKRQLTLATIFCTLLVPTCYYFLPATFAVRGKEGVTWYHIAICCVNGLWSGLFIGMIAEYFTSGTYTPVKRLAVECKTSAATNIIQGLALGYKSCVIPITLVAGIVYINFSLARFLGISVGAIGILMTLASSLTIDAFGPITDNAGGLAEMCLMPEVVRERTDILDAAGNTTAAVGKGFAISSAMLVALGSFGAYAQTKQLIDAPMIGAFQFMGLIFGAVVPYYFFALTMESVGVAAGQMVEEVRRQLDEKHAAGVNGAPDASQDDCDSCIAIATNASLYEMIAPGSLIVLSPLMVGYLFGAEMLASFLLGAVVCSATMAVSASNTGGAWDNTKKFVKSGGLKEMLGENYDVKLHGKKSETHKNAIVGDTVGDPLKDTSGPALNIVMKLMAMVALVFAKSIPDEGVIQLLVRRMS</sequence>